<dbReference type="InterPro" id="IPR013083">
    <property type="entry name" value="Znf_RING/FYVE/PHD"/>
</dbReference>
<keyword evidence="3 4" id="KW-0862">Zinc</keyword>
<dbReference type="STRING" id="946362.F2UD57"/>
<evidence type="ECO:0000256" key="6">
    <source>
        <dbReference type="SAM" id="MobiDB-lite"/>
    </source>
</evidence>
<dbReference type="Pfam" id="PF06701">
    <property type="entry name" value="MIB_HERC2"/>
    <property type="match status" value="1"/>
</dbReference>
<keyword evidence="5" id="KW-0175">Coiled coil</keyword>
<dbReference type="GO" id="GO:0043122">
    <property type="term" value="P:regulation of canonical NF-kappaB signal transduction"/>
    <property type="evidence" value="ECO:0007669"/>
    <property type="project" value="TreeGrafter"/>
</dbReference>
<dbReference type="SUPFAM" id="SSF159034">
    <property type="entry name" value="Mib/herc2 domain-like"/>
    <property type="match status" value="1"/>
</dbReference>
<dbReference type="Gene3D" id="2.30.30.40">
    <property type="entry name" value="SH3 Domains"/>
    <property type="match status" value="1"/>
</dbReference>
<dbReference type="PANTHER" id="PTHR10131:SF94">
    <property type="entry name" value="TNF RECEPTOR-ASSOCIATED FACTOR 4"/>
    <property type="match status" value="1"/>
</dbReference>
<dbReference type="AlphaFoldDB" id="F2UD57"/>
<dbReference type="SUPFAM" id="SSF57850">
    <property type="entry name" value="RING/U-box"/>
    <property type="match status" value="1"/>
</dbReference>
<reference evidence="10" key="1">
    <citation type="submission" date="2009-08" db="EMBL/GenBank/DDBJ databases">
        <title>Annotation of Salpingoeca rosetta.</title>
        <authorList>
            <consortium name="The Broad Institute Genome Sequencing Platform"/>
            <person name="Russ C."/>
            <person name="Cuomo C."/>
            <person name="Burger G."/>
            <person name="Gray M.W."/>
            <person name="Holland P.W.H."/>
            <person name="King N."/>
            <person name="Lang F.B.F."/>
            <person name="Roger A.J."/>
            <person name="Ruiz-Trillo I."/>
            <person name="Young S.K."/>
            <person name="Zeng Q."/>
            <person name="Gargeya S."/>
            <person name="Alvarado L."/>
            <person name="Berlin A."/>
            <person name="Chapman S.B."/>
            <person name="Chen Z."/>
            <person name="Freedman E."/>
            <person name="Gellesch M."/>
            <person name="Goldberg J."/>
            <person name="Griggs A."/>
            <person name="Gujja S."/>
            <person name="Heilman E."/>
            <person name="Heiman D."/>
            <person name="Howarth C."/>
            <person name="Mehta T."/>
            <person name="Neiman D."/>
            <person name="Pearson M."/>
            <person name="Roberts A."/>
            <person name="Saif S."/>
            <person name="Shea T."/>
            <person name="Shenoy N."/>
            <person name="Sisk P."/>
            <person name="Stolte C."/>
            <person name="Sykes S."/>
            <person name="White J."/>
            <person name="Yandava C."/>
            <person name="Haas B."/>
            <person name="Nusbaum C."/>
            <person name="Birren B."/>
        </authorList>
    </citation>
    <scope>NUCLEOTIDE SEQUENCE [LARGE SCALE GENOMIC DNA]</scope>
    <source>
        <strain evidence="10">ATCC 50818</strain>
    </source>
</reference>
<dbReference type="PROSITE" id="PS50145">
    <property type="entry name" value="ZF_TRAF"/>
    <property type="match status" value="1"/>
</dbReference>
<feature type="zinc finger region" description="TRAF-type" evidence="4">
    <location>
        <begin position="102"/>
        <end position="150"/>
    </location>
</feature>
<evidence type="ECO:0000256" key="5">
    <source>
        <dbReference type="SAM" id="Coils"/>
    </source>
</evidence>
<feature type="compositionally biased region" description="Basic and acidic residues" evidence="6">
    <location>
        <begin position="229"/>
        <end position="238"/>
    </location>
</feature>
<dbReference type="RefSeq" id="XP_004992809.1">
    <property type="nucleotide sequence ID" value="XM_004992752.1"/>
</dbReference>
<sequence>MDCWDDDLFAAPPSDSHPLRCAICQCIMKNAVQCSNQHCFGEGCLKKALERVSECPICRETLTTTTMQPASLARSLVDTLLVYCGNKTEGCLMQIPLEKKSSHEEECGYRYVSCPNDGCRKRMYQKDLASHTLTCEHRRMPCDVCKCELSVSDVHSHACLTSLTTRLASLENTVTSLKKQLKTEQEQRSVLQTLLTDMLASGDARPAMSKPAPSSASPRTRDLGLTLEVQKRTRKDSPRPAVGDVVQSRDPASHPPEGSLSNAAGWIVIDEHDHQPFQIHSFLNKTYWYREREVSFVAHPNDIVTRENAIVGVPVVRGPHWKWGDQGGTSYGFIVESAASRGDGWCKVKWRNNLVASYRVGAEGSYDLTVADMRRLARPS</sequence>
<dbReference type="OrthoDB" id="9049620at2759"/>
<dbReference type="InterPro" id="IPR037252">
    <property type="entry name" value="Mib_Herc2_sf"/>
</dbReference>
<dbReference type="Gene3D" id="3.30.40.10">
    <property type="entry name" value="Zinc/RING finger domain, C3HC4 (zinc finger)"/>
    <property type="match status" value="2"/>
</dbReference>
<evidence type="ECO:0000259" key="9">
    <source>
        <dbReference type="PROSITE" id="PS51416"/>
    </source>
</evidence>
<dbReference type="InterPro" id="IPR013010">
    <property type="entry name" value="Znf_SIAH"/>
</dbReference>
<dbReference type="InterPro" id="IPR001293">
    <property type="entry name" value="Znf_TRAF"/>
</dbReference>
<evidence type="ECO:0000259" key="7">
    <source>
        <dbReference type="PROSITE" id="PS50145"/>
    </source>
</evidence>
<dbReference type="eggNOG" id="KOG0297">
    <property type="taxonomic scope" value="Eukaryota"/>
</dbReference>
<protein>
    <submittedName>
        <fullName evidence="10">Uncharacterized protein</fullName>
    </submittedName>
</protein>
<dbReference type="SUPFAM" id="SSF49599">
    <property type="entry name" value="TRAF domain-like"/>
    <property type="match status" value="1"/>
</dbReference>
<evidence type="ECO:0000256" key="1">
    <source>
        <dbReference type="ARBA" id="ARBA00022723"/>
    </source>
</evidence>
<feature type="coiled-coil region" evidence="5">
    <location>
        <begin position="160"/>
        <end position="187"/>
    </location>
</feature>
<evidence type="ECO:0000256" key="2">
    <source>
        <dbReference type="ARBA" id="ARBA00022771"/>
    </source>
</evidence>
<organism evidence="11">
    <name type="scientific">Salpingoeca rosetta (strain ATCC 50818 / BSB-021)</name>
    <dbReference type="NCBI Taxonomy" id="946362"/>
    <lineage>
        <taxon>Eukaryota</taxon>
        <taxon>Choanoflagellata</taxon>
        <taxon>Craspedida</taxon>
        <taxon>Salpingoecidae</taxon>
        <taxon>Salpingoeca</taxon>
    </lineage>
</organism>
<dbReference type="InterPro" id="IPR010606">
    <property type="entry name" value="Mib_Herc2"/>
</dbReference>
<keyword evidence="11" id="KW-1185">Reference proteome</keyword>
<dbReference type="GO" id="GO:0008270">
    <property type="term" value="F:zinc ion binding"/>
    <property type="evidence" value="ECO:0007669"/>
    <property type="project" value="UniProtKB-KW"/>
</dbReference>
<gene>
    <name evidence="10" type="ORF">PTSG_05916</name>
</gene>
<name>F2UD57_SALR5</name>
<evidence type="ECO:0000313" key="11">
    <source>
        <dbReference type="Proteomes" id="UP000007799"/>
    </source>
</evidence>
<dbReference type="eggNOG" id="KOG1426">
    <property type="taxonomic scope" value="Eukaryota"/>
</dbReference>
<feature type="compositionally biased region" description="Low complexity" evidence="6">
    <location>
        <begin position="204"/>
        <end position="218"/>
    </location>
</feature>
<accession>F2UD57</accession>
<proteinExistence type="predicted"/>
<dbReference type="KEGG" id="sre:PTSG_05916"/>
<evidence type="ECO:0000256" key="4">
    <source>
        <dbReference type="PROSITE-ProRule" id="PRU00207"/>
    </source>
</evidence>
<dbReference type="GeneID" id="16073380"/>
<feature type="domain" description="MIB/HERC2" evidence="9">
    <location>
        <begin position="301"/>
        <end position="374"/>
    </location>
</feature>
<evidence type="ECO:0000256" key="3">
    <source>
        <dbReference type="ARBA" id="ARBA00022833"/>
    </source>
</evidence>
<keyword evidence="2 4" id="KW-0863">Zinc-finger</keyword>
<dbReference type="OMA" id="ICFECLE"/>
<feature type="domain" description="TRAF-type" evidence="7">
    <location>
        <begin position="102"/>
        <end position="150"/>
    </location>
</feature>
<dbReference type="PANTHER" id="PTHR10131">
    <property type="entry name" value="TNF RECEPTOR ASSOCIATED FACTOR"/>
    <property type="match status" value="1"/>
</dbReference>
<evidence type="ECO:0000259" key="8">
    <source>
        <dbReference type="PROSITE" id="PS51081"/>
    </source>
</evidence>
<evidence type="ECO:0000313" key="10">
    <source>
        <dbReference type="EMBL" id="EGD74552.1"/>
    </source>
</evidence>
<keyword evidence="1 4" id="KW-0479">Metal-binding</keyword>
<dbReference type="GO" id="GO:0004842">
    <property type="term" value="F:ubiquitin-protein transferase activity"/>
    <property type="evidence" value="ECO:0007669"/>
    <property type="project" value="InterPro"/>
</dbReference>
<dbReference type="Proteomes" id="UP000007799">
    <property type="component" value="Unassembled WGS sequence"/>
</dbReference>
<dbReference type="EMBL" id="GL832969">
    <property type="protein sequence ID" value="EGD74552.1"/>
    <property type="molecule type" value="Genomic_DNA"/>
</dbReference>
<feature type="region of interest" description="Disordered" evidence="6">
    <location>
        <begin position="201"/>
        <end position="259"/>
    </location>
</feature>
<feature type="domain" description="SIAH-type" evidence="8">
    <location>
        <begin position="79"/>
        <end position="137"/>
    </location>
</feature>
<dbReference type="PROSITE" id="PS51081">
    <property type="entry name" value="ZF_SIAH"/>
    <property type="match status" value="1"/>
</dbReference>
<dbReference type="GO" id="GO:0016567">
    <property type="term" value="P:protein ubiquitination"/>
    <property type="evidence" value="ECO:0007669"/>
    <property type="project" value="InterPro"/>
</dbReference>
<dbReference type="PROSITE" id="PS51416">
    <property type="entry name" value="MIB_HERC2"/>
    <property type="match status" value="1"/>
</dbReference>
<dbReference type="InParanoid" id="F2UD57"/>